<evidence type="ECO:0000259" key="5">
    <source>
        <dbReference type="PROSITE" id="PS51253"/>
    </source>
</evidence>
<feature type="compositionally biased region" description="Acidic residues" evidence="3">
    <location>
        <begin position="1028"/>
        <end position="1055"/>
    </location>
</feature>
<feature type="compositionally biased region" description="Acidic residues" evidence="3">
    <location>
        <begin position="485"/>
        <end position="524"/>
    </location>
</feature>
<dbReference type="InterPro" id="IPR006600">
    <property type="entry name" value="HTH_CenpB_DNA-bd_dom"/>
</dbReference>
<keyword evidence="1 2" id="KW-0238">DNA-binding</keyword>
<feature type="region of interest" description="Disordered" evidence="3">
    <location>
        <begin position="1"/>
        <end position="64"/>
    </location>
</feature>
<name>A0A8W8NG92_MAGGI</name>
<accession>A0A8W8NG92</accession>
<dbReference type="InterPro" id="IPR036910">
    <property type="entry name" value="HMG_box_dom_sf"/>
</dbReference>
<organism evidence="6 7">
    <name type="scientific">Magallana gigas</name>
    <name type="common">Pacific oyster</name>
    <name type="synonym">Crassostrea gigas</name>
    <dbReference type="NCBI Taxonomy" id="29159"/>
    <lineage>
        <taxon>Eukaryota</taxon>
        <taxon>Metazoa</taxon>
        <taxon>Spiralia</taxon>
        <taxon>Lophotrochozoa</taxon>
        <taxon>Mollusca</taxon>
        <taxon>Bivalvia</taxon>
        <taxon>Autobranchia</taxon>
        <taxon>Pteriomorphia</taxon>
        <taxon>Ostreida</taxon>
        <taxon>Ostreoidea</taxon>
        <taxon>Ostreidae</taxon>
        <taxon>Magallana</taxon>
    </lineage>
</organism>
<dbReference type="GO" id="GO:0005634">
    <property type="term" value="C:nucleus"/>
    <property type="evidence" value="ECO:0007669"/>
    <property type="project" value="UniProtKB-SubCell"/>
</dbReference>
<feature type="region of interest" description="Disordered" evidence="3">
    <location>
        <begin position="428"/>
        <end position="573"/>
    </location>
</feature>
<feature type="compositionally biased region" description="Low complexity" evidence="3">
    <location>
        <begin position="1177"/>
        <end position="1187"/>
    </location>
</feature>
<dbReference type="PANTHER" id="PTHR19303:SF73">
    <property type="entry name" value="PROTEIN PDC2"/>
    <property type="match status" value="1"/>
</dbReference>
<proteinExistence type="predicted"/>
<dbReference type="PROSITE" id="PS51253">
    <property type="entry name" value="HTH_CENPB"/>
    <property type="match status" value="1"/>
</dbReference>
<dbReference type="InterPro" id="IPR009057">
    <property type="entry name" value="Homeodomain-like_sf"/>
</dbReference>
<feature type="compositionally biased region" description="Low complexity" evidence="3">
    <location>
        <begin position="1140"/>
        <end position="1157"/>
    </location>
</feature>
<feature type="DNA-binding region" description="HMG box" evidence="2">
    <location>
        <begin position="572"/>
        <end position="633"/>
    </location>
</feature>
<evidence type="ECO:0000256" key="2">
    <source>
        <dbReference type="PROSITE-ProRule" id="PRU00267"/>
    </source>
</evidence>
<dbReference type="Proteomes" id="UP000005408">
    <property type="component" value="Unassembled WGS sequence"/>
</dbReference>
<keyword evidence="2" id="KW-0539">Nucleus</keyword>
<reference evidence="6" key="1">
    <citation type="submission" date="2022-08" db="UniProtKB">
        <authorList>
            <consortium name="EnsemblMetazoa"/>
        </authorList>
    </citation>
    <scope>IDENTIFICATION</scope>
    <source>
        <strain evidence="6">05x7-T-G4-1.051#20</strain>
    </source>
</reference>
<evidence type="ECO:0000259" key="4">
    <source>
        <dbReference type="PROSITE" id="PS50118"/>
    </source>
</evidence>
<feature type="compositionally biased region" description="Polar residues" evidence="3">
    <location>
        <begin position="449"/>
        <end position="465"/>
    </location>
</feature>
<sequence>MASKRKREDDFEYAPSSAKMSKNEDSSSVSRSGRARKKPARFLDQDEGDEGSPETQEVETKPVPVEIQVLKSSPNLLTAPPQIISSTPQLIMAAPQIISADSQLISNPTQLISVAPQSVNTAPQLISSIPQLISSAPQLITSISQLINTSPQLIASSPQVISGTPQMIVSPESIIQPKIESSDTPKQSRVRKKSAKVIEMEEFEKAEKVKSTKKTPKVGSPEFSTLTASTAAGGIQPQILQAANIQLNLMNALNTSTSTDVQSSLLAHLRKNPQLVRVVDDQKLGSIKTEPMLVSGPFVSPGEAVMGDQIGSVKDEPIDTVDPNILLPQAAPGSALLTHLTKMAQQEGNVSPTKSPPKKKTPKAKTVKEEPVTSMAGDSQSKSVIKMLLNKPAQFSEPVISTQTLSQINSPVSDKNVKKPVRLKLSTESTPVSQIGPAGDASYGHATPTAITGSMDTGRPSTSSVGMDIKKKIKKTKRKQSVSILDEEDDDDEEYDEEEDDDDDDLMEDDLDDNDDEMDWEFETQDGNLIIADETPKKSTKKTPPSKKKGKKDENQSNSGAGKEKKGPKEKKRKRLTAYTMWCNSVRYKVLNENPGIDFAQLSRRLGEIWQSVPAKDKMKRKRRDLTLADKYEAVKLLEQKLSQAEVAKRMGCSQPQICSLSKNRESIKADYKASENPQRKRQRFGKAPSVEGALKEWFTMARSKDIPLSSTVLQEKATSLATTMQIEDFNPTSGWLYRWKQRNNVGHKKLHEEKKDADSQAAEHWTTRVLPELLQKYTEDDVYNADEAGIYYRALPDGTMNFKSEKTKDRVTALVCVNMTGTDKRKLLVIGKSRDPRSFRGKKSLPVTYKSSKNAWMTGDIFREWLQEFNRDMVRQRRKVLLLVDKCSAHPTEAAVGLSNVRMEFLPENMMPMIQPCGMGIIRNLKFLYRTGVVRKLVEDIDSVSTATDLARKLTMLDAIHLLSKAWKNVKMITIVNCYRKTGFLPEEVEAEEEIVVPDGMTREEFYEYVDHDKDLECHRVPSDEEFIKDESSDIEESNEEETETGSGDLDDETPTSINGAKKCMEYIRRFLEENGCDDFNDYYGLLEKCEIIALKNKKAVQDRVHELDSAWKRKAKREARKLLGKGLLITTGKGGGSSQSQTSVSGAQAVPSSSTTPPPIYHPPIRHHSGKHHSSNNSTANVSAAKLQEDQSGSPSKMLGIDPIDTAAHLKLVGDSLSIIGIRLQEHRGLIAVQGSLSVLLDSLLCAVGPLMCLTTQVPELNGCSAKTHTRVLDNIAYIMPGL</sequence>
<dbReference type="Pfam" id="PF03184">
    <property type="entry name" value="DDE_1"/>
    <property type="match status" value="1"/>
</dbReference>
<dbReference type="PROSITE" id="PS50118">
    <property type="entry name" value="HMG_BOX_2"/>
    <property type="match status" value="1"/>
</dbReference>
<feature type="region of interest" description="Disordered" evidence="3">
    <location>
        <begin position="345"/>
        <end position="378"/>
    </location>
</feature>
<dbReference type="SUPFAM" id="SSF47095">
    <property type="entry name" value="HMG-box"/>
    <property type="match status" value="1"/>
</dbReference>
<dbReference type="InterPro" id="IPR050863">
    <property type="entry name" value="CenT-Element_Derived"/>
</dbReference>
<evidence type="ECO:0008006" key="8">
    <source>
        <dbReference type="Google" id="ProtNLM"/>
    </source>
</evidence>
<dbReference type="GO" id="GO:0003677">
    <property type="term" value="F:DNA binding"/>
    <property type="evidence" value="ECO:0007669"/>
    <property type="project" value="UniProtKB-UniRule"/>
</dbReference>
<feature type="compositionally biased region" description="Basic residues" evidence="3">
    <location>
        <begin position="1166"/>
        <end position="1176"/>
    </location>
</feature>
<dbReference type="SUPFAM" id="SSF46689">
    <property type="entry name" value="Homeodomain-like"/>
    <property type="match status" value="2"/>
</dbReference>
<dbReference type="PANTHER" id="PTHR19303">
    <property type="entry name" value="TRANSPOSON"/>
    <property type="match status" value="1"/>
</dbReference>
<feature type="compositionally biased region" description="Basic residues" evidence="3">
    <location>
        <begin position="356"/>
        <end position="365"/>
    </location>
</feature>
<protein>
    <recommendedName>
        <fullName evidence="8">Tigger transposable element-derived protein 4</fullName>
    </recommendedName>
</protein>
<evidence type="ECO:0000313" key="7">
    <source>
        <dbReference type="Proteomes" id="UP000005408"/>
    </source>
</evidence>
<dbReference type="Gene3D" id="1.10.10.60">
    <property type="entry name" value="Homeodomain-like"/>
    <property type="match status" value="2"/>
</dbReference>
<dbReference type="Pfam" id="PF03221">
    <property type="entry name" value="HTH_Tnp_Tc5"/>
    <property type="match status" value="1"/>
</dbReference>
<feature type="compositionally biased region" description="Basic residues" evidence="3">
    <location>
        <begin position="538"/>
        <end position="550"/>
    </location>
</feature>
<evidence type="ECO:0000256" key="1">
    <source>
        <dbReference type="ARBA" id="ARBA00023125"/>
    </source>
</evidence>
<dbReference type="EnsemblMetazoa" id="G605.7">
    <property type="protein sequence ID" value="G605.7:cds"/>
    <property type="gene ID" value="G605"/>
</dbReference>
<feature type="compositionally biased region" description="Basic residues" evidence="3">
    <location>
        <begin position="471"/>
        <end position="480"/>
    </location>
</feature>
<feature type="domain" description="HTH CENPB-type" evidence="5">
    <location>
        <begin position="679"/>
        <end position="750"/>
    </location>
</feature>
<dbReference type="Pfam" id="PF00505">
    <property type="entry name" value="HMG_box"/>
    <property type="match status" value="1"/>
</dbReference>
<dbReference type="SMART" id="SM00674">
    <property type="entry name" value="CENPB"/>
    <property type="match status" value="1"/>
</dbReference>
<evidence type="ECO:0000256" key="3">
    <source>
        <dbReference type="SAM" id="MobiDB-lite"/>
    </source>
</evidence>
<dbReference type="SMART" id="SM00398">
    <property type="entry name" value="HMG"/>
    <property type="match status" value="1"/>
</dbReference>
<dbReference type="InterPro" id="IPR004875">
    <property type="entry name" value="DDE_SF_endonuclease_dom"/>
</dbReference>
<feature type="region of interest" description="Disordered" evidence="3">
    <location>
        <begin position="1028"/>
        <end position="1058"/>
    </location>
</feature>
<keyword evidence="7" id="KW-1185">Reference proteome</keyword>
<feature type="region of interest" description="Disordered" evidence="3">
    <location>
        <begin position="1130"/>
        <end position="1197"/>
    </location>
</feature>
<evidence type="ECO:0000313" key="6">
    <source>
        <dbReference type="EnsemblMetazoa" id="G605.7:cds"/>
    </source>
</evidence>
<dbReference type="Gene3D" id="1.10.30.10">
    <property type="entry name" value="High mobility group box domain"/>
    <property type="match status" value="1"/>
</dbReference>
<feature type="domain" description="HMG box" evidence="4">
    <location>
        <begin position="572"/>
        <end position="633"/>
    </location>
</feature>
<dbReference type="InterPro" id="IPR009071">
    <property type="entry name" value="HMG_box_dom"/>
</dbReference>